<dbReference type="InterPro" id="IPR009081">
    <property type="entry name" value="PP-bd_ACP"/>
</dbReference>
<dbReference type="EMBL" id="CP126980">
    <property type="protein sequence ID" value="WIM94469.1"/>
    <property type="molecule type" value="Genomic_DNA"/>
</dbReference>
<evidence type="ECO:0000256" key="5">
    <source>
        <dbReference type="ARBA" id="ARBA00023194"/>
    </source>
</evidence>
<sequence>MISAAQTRVTVPELLARQADRTPDAVAVADGDRVLTFRRLDDLANGLAGRLAARGVRRGDRVAVLLDRSADLLVTLYAVWKAGAAYVPIDAAHPARRIAFLVADAGVSLLVCSAATRGRVPDGIGTLVVTGAEAGDGSAVTAGPGDLAYVMYTSGSTGTPKGVAVPHRSVAELVASPGWAVTPGESILMHAPYAFDASLLEIWVPLVSGARVVIAEPGPVDARRVREAIAAGVTRVHLTAGSFRAVAEESPESFAGLREVLTGGDVVPVHAVAKVRAVCPEVRVRHLYGPTETTLCATWHLLEPGDVLGPVLPIGRPLPGRRAQVLDASLRPVAAGVVGDLYLSGAGLADGYLGNPALTAERFVADPFAAGERMYRTGDLARWTRDGELLFAGRADDQVKIRGYRVEPGEVEAALIAQPDVHEAVVLAVGGRLVGYAVTGADPGLIRERLGAVLPEYMVPAVVLTLDALPLTGNGKVDRAALPAPVFAAEATGREPVTETERLLCGLFAEILGLDRVGADDGFLDLGGDSIAAMRLAARAAKAGLLVTPTQIFVERTPAGLAAAARAVPAGETTDRPLVVLTADEEAELAEAVPGAREIWPLAPLQEGLLFQSTLDDQGTDIYQAQWILELNGPLDASRLRAAWEAVFARHAELRLRFVRLTSGRTLQVATGEVVLPWREVELAADADVDRAVAELAEREQRQRFDLARAPLFRLVLVGYGAGRHRLLVVHHHILTDGWSVAVILNEVAEAYAAGGRLPERAGAAASYRDYLAWLAGQDREAARAAWRAELAGLDEPAPIARTSAGTGYDYRVTFLPPELYTGLTEVARARGLTLNTVVQAAWAMVLSRLTRRTDVVFGTTVACRPAELPGVESMPGLMMNTVPVRVTLDAGQPVADLLARLQRRQAALMPHQHLGLPEIQKVAGPGATFDTLLVFESYPRDYAGQFTYLGTVEGTHYPLTLGIIPGERCRIQLAYRPEQVDETVAGSVLDWFTGVLAGLAADPGELVGRIGLAAGPIGDPPAALAVGQSLPALVERVVRERPRAIAVADDEGELTYAELWARAAALAAGLRARGVGPESRVGVLVGRSAWSVIGMLGVSLAGGAFVPVDPAYPAERVAWILGDADPVAVVCVAKTRETVPDRFADRLVVADALEPVSGPVGEPPRVRPDDAAYVIYTSGSTGTPKGVVVTHAGLGNLAAAQIDRFAVTASSRVLQFAALGFDAVVSETLMALLSGATLLMAPERDLPPQVSLAEAIGRWDVTHVTVPPSVLATADDLPELLATVVVAGEACPPGLADRWSGGRRMINAYGPTEATVCATMSPPLVAGRDVVPIGTPIAGGRSYVLDAFLRPVPPGITGELYVAGIGLARGYLNRAGLTAERFVADPFVPGERMYRTGDLAYWTERHDLVFAGRADDQVKVRGFRIEPGEIEAALSGYPGVAQAAVTVRADRLLAYVSPADVDPRAVRDDLASRLPHHLVPAVVVPLAALPVTPNGKIDRAALPDPDFAAGAAGGEPRTDAERVLCDLFAEVLGLRRVGVDDSFFEVGGDSITSMQLVARARRAGLTFIARDVFDLRTPERLARLATRAAPRRSGRTGADDGAGEVARTPVMRLLGDGVTGPGFAQWVVAGAPPELTTDVLVAGLAAVVDVHDALRMRVDAGRLVVGERGSLDAARLVERVEAGDGDLDDIAHRCARRVAAELDPATGAALRLVWVTADAGRAGRIVLVAHHLAVDAVSWRILLPDLRAACEAVAAGREPELDPVDVSFRRWADLLGEWAHTAERTGELDAWTAVVGEAEPWPAPVGGSPAGQRSWTLPPERAAALVETVPAAFHCGIQDVLLAGLAAAVARWHDREFVLVDVESHGRHPADGMDLSRTVGWFTSVHPVRLEVARLDPGRLLKSVKEQLRAVPGDGLGYGLLRFLNETTGPVLAALPSPAIGFNYLGRFTGDQHGEVRAWQPVGAVGGLMEPGMALPHALEVNAFVRDTRDGPELTLALSWPADRCDEAEIDRFGRIWTDVLAGLARQADDPTAGGHTASDFDLLDLDQDEIENFEAIAAAHGGGRAA</sequence>
<dbReference type="CDD" id="cd19543">
    <property type="entry name" value="DCL_NRPS"/>
    <property type="match status" value="1"/>
</dbReference>
<dbReference type="Gene3D" id="2.30.38.10">
    <property type="entry name" value="Luciferase, Domain 3"/>
    <property type="match status" value="2"/>
</dbReference>
<reference evidence="7 8" key="1">
    <citation type="submission" date="2023-06" db="EMBL/GenBank/DDBJ databases">
        <authorList>
            <person name="Yushchuk O."/>
            <person name="Binda E."/>
            <person name="Ruckert-Reed C."/>
            <person name="Fedorenko V."/>
            <person name="Kalinowski J."/>
            <person name="Marinelli F."/>
        </authorList>
    </citation>
    <scope>NUCLEOTIDE SEQUENCE [LARGE SCALE GENOMIC DNA]</scope>
    <source>
        <strain evidence="7 8">NRRL 3884</strain>
    </source>
</reference>
<dbReference type="InterPro" id="IPR023213">
    <property type="entry name" value="CAT-like_dom_sf"/>
</dbReference>
<dbReference type="CDD" id="cd12117">
    <property type="entry name" value="A_NRPS_Srf_like"/>
    <property type="match status" value="1"/>
</dbReference>
<dbReference type="InterPro" id="IPR036736">
    <property type="entry name" value="ACP-like_sf"/>
</dbReference>
<dbReference type="InterPro" id="IPR010071">
    <property type="entry name" value="AA_adenyl_dom"/>
</dbReference>
<evidence type="ECO:0000313" key="8">
    <source>
        <dbReference type="Proteomes" id="UP001240150"/>
    </source>
</evidence>
<feature type="domain" description="Carrier" evidence="6">
    <location>
        <begin position="495"/>
        <end position="569"/>
    </location>
</feature>
<comment type="cofactor">
    <cofactor evidence="1">
        <name>pantetheine 4'-phosphate</name>
        <dbReference type="ChEBI" id="CHEBI:47942"/>
    </cofactor>
</comment>
<proteinExistence type="predicted"/>
<dbReference type="SUPFAM" id="SSF47336">
    <property type="entry name" value="ACP-like"/>
    <property type="match status" value="2"/>
</dbReference>
<dbReference type="Proteomes" id="UP001240150">
    <property type="component" value="Chromosome"/>
</dbReference>
<dbReference type="Pfam" id="PF13193">
    <property type="entry name" value="AMP-binding_C"/>
    <property type="match status" value="2"/>
</dbReference>
<dbReference type="PANTHER" id="PTHR45527">
    <property type="entry name" value="NONRIBOSOMAL PEPTIDE SYNTHETASE"/>
    <property type="match status" value="1"/>
</dbReference>
<dbReference type="Gene3D" id="3.30.559.30">
    <property type="entry name" value="Nonribosomal peptide synthetase, condensation domain"/>
    <property type="match status" value="2"/>
</dbReference>
<accession>A0ABY8WDK0</accession>
<dbReference type="InterPro" id="IPR020806">
    <property type="entry name" value="PKS_PP-bd"/>
</dbReference>
<protein>
    <submittedName>
        <fullName evidence="7">Amino acid adenylation domain-containing protein</fullName>
    </submittedName>
</protein>
<dbReference type="InterPro" id="IPR000873">
    <property type="entry name" value="AMP-dep_synth/lig_dom"/>
</dbReference>
<dbReference type="PROSITE" id="PS50075">
    <property type="entry name" value="CARRIER"/>
    <property type="match status" value="2"/>
</dbReference>
<evidence type="ECO:0000256" key="1">
    <source>
        <dbReference type="ARBA" id="ARBA00001957"/>
    </source>
</evidence>
<dbReference type="Pfam" id="PF00501">
    <property type="entry name" value="AMP-binding"/>
    <property type="match status" value="2"/>
</dbReference>
<dbReference type="SMART" id="SM00823">
    <property type="entry name" value="PKS_PP"/>
    <property type="match status" value="2"/>
</dbReference>
<evidence type="ECO:0000313" key="7">
    <source>
        <dbReference type="EMBL" id="WIM94469.1"/>
    </source>
</evidence>
<evidence type="ECO:0000256" key="2">
    <source>
        <dbReference type="ARBA" id="ARBA00022450"/>
    </source>
</evidence>
<dbReference type="PROSITE" id="PS00012">
    <property type="entry name" value="PHOSPHOPANTETHEINE"/>
    <property type="match status" value="2"/>
</dbReference>
<dbReference type="InterPro" id="IPR006162">
    <property type="entry name" value="Ppantetheine_attach_site"/>
</dbReference>
<dbReference type="Pfam" id="PF00550">
    <property type="entry name" value="PP-binding"/>
    <property type="match status" value="2"/>
</dbReference>
<dbReference type="RefSeq" id="WP_284915677.1">
    <property type="nucleotide sequence ID" value="NZ_CP126980.1"/>
</dbReference>
<keyword evidence="8" id="KW-1185">Reference proteome</keyword>
<gene>
    <name evidence="7" type="ORF">ACTOB_006493</name>
</gene>
<dbReference type="InterPro" id="IPR025110">
    <property type="entry name" value="AMP-bd_C"/>
</dbReference>
<dbReference type="InterPro" id="IPR020845">
    <property type="entry name" value="AMP-binding_CS"/>
</dbReference>
<dbReference type="Gene3D" id="3.40.50.980">
    <property type="match status" value="4"/>
</dbReference>
<keyword evidence="5" id="KW-0045">Antibiotic biosynthesis</keyword>
<dbReference type="Gene3D" id="3.30.559.10">
    <property type="entry name" value="Chloramphenicol acetyltransferase-like domain"/>
    <property type="match status" value="2"/>
</dbReference>
<organism evidence="7 8">
    <name type="scientific">Actinoplanes oblitus</name>
    <dbReference type="NCBI Taxonomy" id="3040509"/>
    <lineage>
        <taxon>Bacteria</taxon>
        <taxon>Bacillati</taxon>
        <taxon>Actinomycetota</taxon>
        <taxon>Actinomycetes</taxon>
        <taxon>Micromonosporales</taxon>
        <taxon>Micromonosporaceae</taxon>
        <taxon>Actinoplanes</taxon>
    </lineage>
</organism>
<name>A0ABY8WDK0_9ACTN</name>
<dbReference type="NCBIfam" id="TIGR01733">
    <property type="entry name" value="AA-adenyl-dom"/>
    <property type="match status" value="2"/>
</dbReference>
<dbReference type="SUPFAM" id="SSF52777">
    <property type="entry name" value="CoA-dependent acyltransferases"/>
    <property type="match status" value="4"/>
</dbReference>
<evidence type="ECO:0000256" key="4">
    <source>
        <dbReference type="ARBA" id="ARBA00022737"/>
    </source>
</evidence>
<evidence type="ECO:0000256" key="3">
    <source>
        <dbReference type="ARBA" id="ARBA00022553"/>
    </source>
</evidence>
<evidence type="ECO:0000259" key="6">
    <source>
        <dbReference type="PROSITE" id="PS50075"/>
    </source>
</evidence>
<keyword evidence="4" id="KW-0677">Repeat</keyword>
<dbReference type="Gene3D" id="3.30.300.30">
    <property type="match status" value="2"/>
</dbReference>
<dbReference type="Pfam" id="PF00668">
    <property type="entry name" value="Condensation"/>
    <property type="match status" value="2"/>
</dbReference>
<dbReference type="PANTHER" id="PTHR45527:SF1">
    <property type="entry name" value="FATTY ACID SYNTHASE"/>
    <property type="match status" value="1"/>
</dbReference>
<feature type="domain" description="Carrier" evidence="6">
    <location>
        <begin position="1516"/>
        <end position="1590"/>
    </location>
</feature>
<dbReference type="InterPro" id="IPR045851">
    <property type="entry name" value="AMP-bd_C_sf"/>
</dbReference>
<dbReference type="Gene3D" id="1.10.1200.10">
    <property type="entry name" value="ACP-like"/>
    <property type="match status" value="2"/>
</dbReference>
<keyword evidence="2" id="KW-0596">Phosphopantetheine</keyword>
<dbReference type="NCBIfam" id="TIGR01720">
    <property type="entry name" value="NRPS-para261"/>
    <property type="match status" value="1"/>
</dbReference>
<dbReference type="InterPro" id="IPR001242">
    <property type="entry name" value="Condensation_dom"/>
</dbReference>
<keyword evidence="3" id="KW-0597">Phosphoprotein</keyword>
<dbReference type="PROSITE" id="PS00455">
    <property type="entry name" value="AMP_BINDING"/>
    <property type="match status" value="2"/>
</dbReference>
<dbReference type="SUPFAM" id="SSF56801">
    <property type="entry name" value="Acetyl-CoA synthetase-like"/>
    <property type="match status" value="2"/>
</dbReference>
<dbReference type="InterPro" id="IPR010060">
    <property type="entry name" value="NRPS_synth"/>
</dbReference>